<dbReference type="Gene3D" id="3.40.50.1240">
    <property type="entry name" value="Phosphoglycerate mutase-like"/>
    <property type="match status" value="1"/>
</dbReference>
<dbReference type="EMBL" id="JAESWA010000001">
    <property type="protein sequence ID" value="MBL4930242.1"/>
    <property type="molecule type" value="Genomic_DNA"/>
</dbReference>
<feature type="binding site" evidence="5">
    <location>
        <position position="57"/>
    </location>
    <ligand>
        <name>substrate</name>
    </ligand>
</feature>
<evidence type="ECO:0000256" key="5">
    <source>
        <dbReference type="PIRSR" id="PIRSR613078-2"/>
    </source>
</evidence>
<dbReference type="GO" id="GO:0009236">
    <property type="term" value="P:cobalamin biosynthetic process"/>
    <property type="evidence" value="ECO:0007669"/>
    <property type="project" value="UniProtKB-UniRule"/>
</dbReference>
<proteinExistence type="predicted"/>
<dbReference type="PANTHER" id="PTHR48100">
    <property type="entry name" value="BROAD-SPECIFICITY PHOSPHATASE YOR283W-RELATED"/>
    <property type="match status" value="1"/>
</dbReference>
<dbReference type="PANTHER" id="PTHR48100:SF1">
    <property type="entry name" value="HISTIDINE PHOSPHATASE FAMILY PROTEIN-RELATED"/>
    <property type="match status" value="1"/>
</dbReference>
<evidence type="ECO:0000256" key="4">
    <source>
        <dbReference type="PIRSR" id="PIRSR613078-1"/>
    </source>
</evidence>
<dbReference type="InterPro" id="IPR050275">
    <property type="entry name" value="PGM_Phosphatase"/>
</dbReference>
<dbReference type="RefSeq" id="WP_202765628.1">
    <property type="nucleotide sequence ID" value="NZ_JAESWA010000001.1"/>
</dbReference>
<dbReference type="InterPro" id="IPR029033">
    <property type="entry name" value="His_PPase_superfam"/>
</dbReference>
<keyword evidence="2" id="KW-0413">Isomerase</keyword>
<dbReference type="GO" id="GO:0005737">
    <property type="term" value="C:cytoplasm"/>
    <property type="evidence" value="ECO:0007669"/>
    <property type="project" value="TreeGrafter"/>
</dbReference>
<evidence type="ECO:0000313" key="6">
    <source>
        <dbReference type="EMBL" id="MBL4930242.1"/>
    </source>
</evidence>
<dbReference type="InterPro" id="IPR013078">
    <property type="entry name" value="His_Pase_superF_clade-1"/>
</dbReference>
<reference evidence="6" key="1">
    <citation type="submission" date="2021-01" db="EMBL/GenBank/DDBJ databases">
        <title>Genome public.</title>
        <authorList>
            <person name="Liu C."/>
            <person name="Sun Q."/>
        </authorList>
    </citation>
    <scope>NUCLEOTIDE SEQUENCE</scope>
    <source>
        <strain evidence="6">YIM B02565</strain>
    </source>
</reference>
<dbReference type="AlphaFoldDB" id="A0A937FDD7"/>
<keyword evidence="7" id="KW-1185">Reference proteome</keyword>
<dbReference type="CDD" id="cd07067">
    <property type="entry name" value="HP_PGM_like"/>
    <property type="match status" value="1"/>
</dbReference>
<dbReference type="SMART" id="SM00855">
    <property type="entry name" value="PGAM"/>
    <property type="match status" value="1"/>
</dbReference>
<protein>
    <recommendedName>
        <fullName evidence="3">Alpha-ribazole phosphatase</fullName>
        <ecNumber evidence="3">3.1.3.73</ecNumber>
    </recommendedName>
</protein>
<dbReference type="EC" id="3.1.3.73" evidence="3"/>
<feature type="active site" description="Proton donor/acceptor" evidence="4">
    <location>
        <position position="80"/>
    </location>
</feature>
<evidence type="ECO:0000256" key="1">
    <source>
        <dbReference type="ARBA" id="ARBA00023152"/>
    </source>
</evidence>
<feature type="active site" description="Tele-phosphohistidine intermediate" evidence="4">
    <location>
        <position position="8"/>
    </location>
</feature>
<dbReference type="GO" id="GO:0043755">
    <property type="term" value="F:alpha-ribazole phosphatase activity"/>
    <property type="evidence" value="ECO:0007669"/>
    <property type="project" value="UniProtKB-UniRule"/>
</dbReference>
<sequence>MKILLVRHGETEGNFKGLYQGKSEYVLNEEGKRQAIKLGELLKDYNISKVYCSPQKRCIETLELMNKKFKNIVLSEELREINFGKWEGLNYKEIERIFPGEWKSFIADYISFTFPEGDSFKDFYYRCNSFLDKLRNDQDNEVILIVTHGGVIRALFSSILSLGLKGFYRVNPIQGAYSEINIFGGGVEIKYVNKDN</sequence>
<dbReference type="InterPro" id="IPR001345">
    <property type="entry name" value="PG/BPGM_mutase_AS"/>
</dbReference>
<evidence type="ECO:0000256" key="3">
    <source>
        <dbReference type="NCBIfam" id="TIGR03162"/>
    </source>
</evidence>
<dbReference type="SUPFAM" id="SSF53254">
    <property type="entry name" value="Phosphoglycerate mutase-like"/>
    <property type="match status" value="1"/>
</dbReference>
<organism evidence="6 7">
    <name type="scientific">Clostridium paridis</name>
    <dbReference type="NCBI Taxonomy" id="2803863"/>
    <lineage>
        <taxon>Bacteria</taxon>
        <taxon>Bacillati</taxon>
        <taxon>Bacillota</taxon>
        <taxon>Clostridia</taxon>
        <taxon>Eubacteriales</taxon>
        <taxon>Clostridiaceae</taxon>
        <taxon>Clostridium</taxon>
    </lineage>
</organism>
<name>A0A937FDD7_9CLOT</name>
<dbReference type="PROSITE" id="PS00175">
    <property type="entry name" value="PG_MUTASE"/>
    <property type="match status" value="1"/>
</dbReference>
<feature type="binding site" evidence="5">
    <location>
        <begin position="7"/>
        <end position="14"/>
    </location>
    <ligand>
        <name>substrate</name>
    </ligand>
</feature>
<keyword evidence="1" id="KW-0324">Glycolysis</keyword>
<accession>A0A937FDD7</accession>
<evidence type="ECO:0000313" key="7">
    <source>
        <dbReference type="Proteomes" id="UP000623681"/>
    </source>
</evidence>
<dbReference type="InterPro" id="IPR017578">
    <property type="entry name" value="Ribazole_CobC"/>
</dbReference>
<evidence type="ECO:0000256" key="2">
    <source>
        <dbReference type="ARBA" id="ARBA00023235"/>
    </source>
</evidence>
<gene>
    <name evidence="6" type="primary">cobC</name>
    <name evidence="6" type="ORF">JK634_00245</name>
</gene>
<comment type="caution">
    <text evidence="6">The sequence shown here is derived from an EMBL/GenBank/DDBJ whole genome shotgun (WGS) entry which is preliminary data.</text>
</comment>
<dbReference type="Pfam" id="PF00300">
    <property type="entry name" value="His_Phos_1"/>
    <property type="match status" value="1"/>
</dbReference>
<dbReference type="PIRSF" id="PIRSF000709">
    <property type="entry name" value="6PFK_2-Ptase"/>
    <property type="match status" value="1"/>
</dbReference>
<dbReference type="NCBIfam" id="TIGR03162">
    <property type="entry name" value="ribazole_cobC"/>
    <property type="match status" value="1"/>
</dbReference>
<dbReference type="Proteomes" id="UP000623681">
    <property type="component" value="Unassembled WGS sequence"/>
</dbReference>